<dbReference type="Proteomes" id="UP000598217">
    <property type="component" value="Unassembled WGS sequence"/>
</dbReference>
<dbReference type="Pfam" id="PF23771">
    <property type="entry name" value="DUF7168"/>
    <property type="match status" value="1"/>
</dbReference>
<dbReference type="InterPro" id="IPR024498">
    <property type="entry name" value="DUF2786"/>
</dbReference>
<evidence type="ECO:0000259" key="2">
    <source>
        <dbReference type="Pfam" id="PF10979"/>
    </source>
</evidence>
<evidence type="ECO:0000313" key="5">
    <source>
        <dbReference type="Proteomes" id="UP000598217"/>
    </source>
</evidence>
<feature type="region of interest" description="Disordered" evidence="1">
    <location>
        <begin position="396"/>
        <end position="426"/>
    </location>
</feature>
<comment type="caution">
    <text evidence="4">The sequence shown here is derived from an EMBL/GenBank/DDBJ whole genome shotgun (WGS) entry which is preliminary data.</text>
</comment>
<gene>
    <name evidence="4" type="ORF">H4W79_002135</name>
</gene>
<proteinExistence type="predicted"/>
<evidence type="ECO:0008006" key="6">
    <source>
        <dbReference type="Google" id="ProtNLM"/>
    </source>
</evidence>
<dbReference type="InterPro" id="IPR055592">
    <property type="entry name" value="DUF7168"/>
</dbReference>
<feature type="region of interest" description="Disordered" evidence="1">
    <location>
        <begin position="1"/>
        <end position="24"/>
    </location>
</feature>
<protein>
    <recommendedName>
        <fullName evidence="6">DUF2786 domain-containing protein</fullName>
    </recommendedName>
</protein>
<reference evidence="4 5" key="1">
    <citation type="submission" date="2020-10" db="EMBL/GenBank/DDBJ databases">
        <title>Sequencing the genomes of 1000 actinobacteria strains.</title>
        <authorList>
            <person name="Klenk H.-P."/>
        </authorList>
    </citation>
    <scope>NUCLEOTIDE SEQUENCE [LARGE SCALE GENOMIC DNA]</scope>
    <source>
        <strain evidence="4 5">DSM 45157</strain>
    </source>
</reference>
<evidence type="ECO:0000313" key="4">
    <source>
        <dbReference type="EMBL" id="MBE1457921.1"/>
    </source>
</evidence>
<organism evidence="4 5">
    <name type="scientific">Nocardiopsis terrae</name>
    <dbReference type="NCBI Taxonomy" id="372655"/>
    <lineage>
        <taxon>Bacteria</taxon>
        <taxon>Bacillati</taxon>
        <taxon>Actinomycetota</taxon>
        <taxon>Actinomycetes</taxon>
        <taxon>Streptosporangiales</taxon>
        <taxon>Nocardiopsidaceae</taxon>
        <taxon>Nocardiopsis</taxon>
    </lineage>
</organism>
<feature type="domain" description="DUF7168" evidence="3">
    <location>
        <begin position="265"/>
        <end position="366"/>
    </location>
</feature>
<name>A0ABR9HFW4_9ACTN</name>
<accession>A0ABR9HFW4</accession>
<evidence type="ECO:0000259" key="3">
    <source>
        <dbReference type="Pfam" id="PF23771"/>
    </source>
</evidence>
<feature type="domain" description="DUF2786" evidence="2">
    <location>
        <begin position="201"/>
        <end position="237"/>
    </location>
</feature>
<dbReference type="EMBL" id="JADBDY010000001">
    <property type="protein sequence ID" value="MBE1457921.1"/>
    <property type="molecule type" value="Genomic_DNA"/>
</dbReference>
<keyword evidence="5" id="KW-1185">Reference proteome</keyword>
<sequence>MGRKDRRRGDVRAEAAWAGPDPSDTPVEVVTGAVDALVRGQEGGGVDLAAARLADTEDPAWAGAAGRALLDTLLFAVADAWARGWQPAETVRHVTRESGPLAAAVCADAVTADLQRHSAATVDPRWAEQVRALDATAPVSGDQHLSRLGSEHGLLRFEAVEVVLRLLALLRVLPPMRRLGPPPGTFRPGGRTAAPVDRGRLQRVRALLAKAESTEFPLEAEALTARAQEMMARHSIDLALVTEDPEEPEAAAARRLPVDSPYEEHRAVLLNEVAEANHCRAVWHRELGLSTVMGFPGDVEAVDLLYTSLLVQAEAAMRVSGSARDRSGRGARKDFRASFMSAFAVRVGERLTESARAAEEAVTAETGTDLVPVFAAREKAVEAAVEEAFGALTTSRVRGPADAEGWHEGRAAADAASLGTRERLAR</sequence>
<evidence type="ECO:0000256" key="1">
    <source>
        <dbReference type="SAM" id="MobiDB-lite"/>
    </source>
</evidence>
<dbReference type="Pfam" id="PF10979">
    <property type="entry name" value="DUF2786"/>
    <property type="match status" value="1"/>
</dbReference>
<feature type="compositionally biased region" description="Basic and acidic residues" evidence="1">
    <location>
        <begin position="399"/>
        <end position="411"/>
    </location>
</feature>
<dbReference type="RefSeq" id="WP_191270770.1">
    <property type="nucleotide sequence ID" value="NZ_BMXJ01000004.1"/>
</dbReference>